<evidence type="ECO:0000256" key="3">
    <source>
        <dbReference type="ARBA" id="ARBA00022552"/>
    </source>
</evidence>
<keyword evidence="6 9" id="KW-0255">Endonuclease</keyword>
<dbReference type="SMART" id="SM00535">
    <property type="entry name" value="RIBOc"/>
    <property type="match status" value="1"/>
</dbReference>
<dbReference type="PANTHER" id="PTHR11207">
    <property type="entry name" value="RIBONUCLEASE III"/>
    <property type="match status" value="1"/>
</dbReference>
<dbReference type="InterPro" id="IPR000999">
    <property type="entry name" value="RNase_III_dom"/>
</dbReference>
<dbReference type="Pfam" id="PF14622">
    <property type="entry name" value="Ribonucleas_3_3"/>
    <property type="match status" value="1"/>
</dbReference>
<feature type="binding site" evidence="9">
    <location>
        <position position="119"/>
    </location>
    <ligand>
        <name>Mg(2+)</name>
        <dbReference type="ChEBI" id="CHEBI:18420"/>
    </ligand>
</feature>
<evidence type="ECO:0000256" key="7">
    <source>
        <dbReference type="ARBA" id="ARBA00022801"/>
    </source>
</evidence>
<feature type="binding site" evidence="9">
    <location>
        <position position="116"/>
    </location>
    <ligand>
        <name>Mg(2+)</name>
        <dbReference type="ChEBI" id="CHEBI:18420"/>
    </ligand>
</feature>
<evidence type="ECO:0000256" key="9">
    <source>
        <dbReference type="HAMAP-Rule" id="MF_00104"/>
    </source>
</evidence>
<dbReference type="RefSeq" id="WP_100265616.1">
    <property type="nucleotide sequence ID" value="NZ_CP018800.1"/>
</dbReference>
<accession>A0A2K8L555</accession>
<organism evidence="12 13">
    <name type="scientific">Mariprofundus ferrinatatus</name>
    <dbReference type="NCBI Taxonomy" id="1921087"/>
    <lineage>
        <taxon>Bacteria</taxon>
        <taxon>Pseudomonadati</taxon>
        <taxon>Pseudomonadota</taxon>
        <taxon>Candidatius Mariprofundia</taxon>
        <taxon>Mariprofundales</taxon>
        <taxon>Mariprofundaceae</taxon>
        <taxon>Mariprofundus</taxon>
    </lineage>
</organism>
<evidence type="ECO:0000259" key="10">
    <source>
        <dbReference type="PROSITE" id="PS50137"/>
    </source>
</evidence>
<dbReference type="Pfam" id="PF00035">
    <property type="entry name" value="dsrm"/>
    <property type="match status" value="1"/>
</dbReference>
<dbReference type="Proteomes" id="UP000231637">
    <property type="component" value="Chromosome"/>
</dbReference>
<feature type="binding site" evidence="9">
    <location>
        <position position="43"/>
    </location>
    <ligand>
        <name>Mg(2+)</name>
        <dbReference type="ChEBI" id="CHEBI:18420"/>
    </ligand>
</feature>
<feature type="domain" description="RNase III" evidence="11">
    <location>
        <begin position="4"/>
        <end position="130"/>
    </location>
</feature>
<name>A0A2K8L555_9PROT</name>
<comment type="subcellular location">
    <subcellularLocation>
        <location evidence="9">Cytoplasm</location>
    </subcellularLocation>
</comment>
<keyword evidence="9" id="KW-0460">Magnesium</keyword>
<dbReference type="OrthoDB" id="9782492at2"/>
<feature type="active site" evidence="9">
    <location>
        <position position="119"/>
    </location>
</feature>
<dbReference type="InterPro" id="IPR014720">
    <property type="entry name" value="dsRBD_dom"/>
</dbReference>
<dbReference type="PANTHER" id="PTHR11207:SF0">
    <property type="entry name" value="RIBONUCLEASE 3"/>
    <property type="match status" value="1"/>
</dbReference>
<dbReference type="CDD" id="cd00593">
    <property type="entry name" value="RIBOc"/>
    <property type="match status" value="1"/>
</dbReference>
<comment type="catalytic activity">
    <reaction evidence="1 9">
        <text>Endonucleolytic cleavage to 5'-phosphomonoester.</text>
        <dbReference type="EC" id="3.1.26.3"/>
    </reaction>
</comment>
<dbReference type="GO" id="GO:0008033">
    <property type="term" value="P:tRNA processing"/>
    <property type="evidence" value="ECO:0007669"/>
    <property type="project" value="UniProtKB-KW"/>
</dbReference>
<dbReference type="FunFam" id="1.10.1520.10:FF:000001">
    <property type="entry name" value="Ribonuclease 3"/>
    <property type="match status" value="1"/>
</dbReference>
<evidence type="ECO:0000256" key="2">
    <source>
        <dbReference type="ARBA" id="ARBA00010183"/>
    </source>
</evidence>
<dbReference type="Gene3D" id="1.10.1520.10">
    <property type="entry name" value="Ribonuclease III domain"/>
    <property type="match status" value="1"/>
</dbReference>
<proteinExistence type="inferred from homology"/>
<keyword evidence="9" id="KW-0479">Metal-binding</keyword>
<protein>
    <recommendedName>
        <fullName evidence="9">Ribonuclease 3</fullName>
        <ecNumber evidence="9">3.1.26.3</ecNumber>
    </recommendedName>
    <alternativeName>
        <fullName evidence="9">Ribonuclease III</fullName>
        <shortName evidence="9">RNase III</shortName>
    </alternativeName>
</protein>
<feature type="active site" evidence="9">
    <location>
        <position position="47"/>
    </location>
</feature>
<keyword evidence="8 9" id="KW-0694">RNA-binding</keyword>
<keyword evidence="13" id="KW-1185">Reference proteome</keyword>
<dbReference type="InterPro" id="IPR011907">
    <property type="entry name" value="RNase_III"/>
</dbReference>
<comment type="subunit">
    <text evidence="9">Homodimer.</text>
</comment>
<keyword evidence="3 9" id="KW-0698">rRNA processing</keyword>
<dbReference type="PROSITE" id="PS50137">
    <property type="entry name" value="DS_RBD"/>
    <property type="match status" value="1"/>
</dbReference>
<dbReference type="GO" id="GO:0019843">
    <property type="term" value="F:rRNA binding"/>
    <property type="evidence" value="ECO:0007669"/>
    <property type="project" value="UniProtKB-KW"/>
</dbReference>
<dbReference type="Gene3D" id="3.30.160.20">
    <property type="match status" value="1"/>
</dbReference>
<keyword evidence="9" id="KW-0819">tRNA processing</keyword>
<evidence type="ECO:0000313" key="13">
    <source>
        <dbReference type="Proteomes" id="UP000231637"/>
    </source>
</evidence>
<dbReference type="EC" id="3.1.26.3" evidence="9"/>
<dbReference type="GO" id="GO:0010468">
    <property type="term" value="P:regulation of gene expression"/>
    <property type="evidence" value="ECO:0007669"/>
    <property type="project" value="TreeGrafter"/>
</dbReference>
<dbReference type="AlphaFoldDB" id="A0A2K8L555"/>
<keyword evidence="9" id="KW-0699">rRNA-binding</keyword>
<gene>
    <name evidence="9" type="primary">rnc</name>
    <name evidence="12" type="ORF">Ga0123462_1379</name>
</gene>
<evidence type="ECO:0000256" key="4">
    <source>
        <dbReference type="ARBA" id="ARBA00022664"/>
    </source>
</evidence>
<dbReference type="GO" id="GO:0005737">
    <property type="term" value="C:cytoplasm"/>
    <property type="evidence" value="ECO:0007669"/>
    <property type="project" value="UniProtKB-SubCell"/>
</dbReference>
<dbReference type="NCBIfam" id="TIGR02191">
    <property type="entry name" value="RNaseIII"/>
    <property type="match status" value="1"/>
</dbReference>
<dbReference type="PROSITE" id="PS50142">
    <property type="entry name" value="RNASE_3_2"/>
    <property type="match status" value="1"/>
</dbReference>
<dbReference type="SUPFAM" id="SSF54768">
    <property type="entry name" value="dsRNA-binding domain-like"/>
    <property type="match status" value="1"/>
</dbReference>
<dbReference type="GO" id="GO:0003725">
    <property type="term" value="F:double-stranded RNA binding"/>
    <property type="evidence" value="ECO:0007669"/>
    <property type="project" value="TreeGrafter"/>
</dbReference>
<dbReference type="GO" id="GO:0006397">
    <property type="term" value="P:mRNA processing"/>
    <property type="evidence" value="ECO:0007669"/>
    <property type="project" value="UniProtKB-UniRule"/>
</dbReference>
<evidence type="ECO:0000256" key="8">
    <source>
        <dbReference type="ARBA" id="ARBA00022884"/>
    </source>
</evidence>
<evidence type="ECO:0000313" key="12">
    <source>
        <dbReference type="EMBL" id="ATX82242.1"/>
    </source>
</evidence>
<keyword evidence="9" id="KW-0963">Cytoplasm</keyword>
<dbReference type="InterPro" id="IPR036389">
    <property type="entry name" value="RNase_III_sf"/>
</dbReference>
<comment type="cofactor">
    <cofactor evidence="9">
        <name>Mg(2+)</name>
        <dbReference type="ChEBI" id="CHEBI:18420"/>
    </cofactor>
</comment>
<dbReference type="SUPFAM" id="SSF69065">
    <property type="entry name" value="RNase III domain-like"/>
    <property type="match status" value="1"/>
</dbReference>
<dbReference type="EMBL" id="CP018800">
    <property type="protein sequence ID" value="ATX82242.1"/>
    <property type="molecule type" value="Genomic_DNA"/>
</dbReference>
<keyword evidence="7 9" id="KW-0378">Hydrolase</keyword>
<evidence type="ECO:0000256" key="1">
    <source>
        <dbReference type="ARBA" id="ARBA00000109"/>
    </source>
</evidence>
<feature type="domain" description="DRBM" evidence="10">
    <location>
        <begin position="156"/>
        <end position="224"/>
    </location>
</feature>
<sequence length="225" mass="24610">MNNAESLEKRVAYSFSDRSLLERALTHRSASIAMQVQHMERLEFLGDAVLGLVISEFLHDTFPEKAEGDLSRMRSALVRRESLLEVAAAWRLIPHLIVGDSEKSKQGIKSPSIAANAVEAVIGAVFEDGGWESARRVVKAAWKPLIVGIGRVDTRDAKSRLQELTQARGWGLPEYELKDNGVGVTPRFEAVCLVQGKVSGSGSGGRKKLAEIEAAEQAWSSLNDE</sequence>
<comment type="function">
    <text evidence="9">Digests double-stranded RNA. Involved in the processing of primary rRNA transcript to yield the immediate precursors to the large and small rRNAs (23S and 16S). Processes some mRNAs, and tRNAs when they are encoded in the rRNA operon. Processes pre-crRNA and tracrRNA of type II CRISPR loci if present in the organism.</text>
</comment>
<dbReference type="HAMAP" id="MF_00104">
    <property type="entry name" value="RNase_III"/>
    <property type="match status" value="1"/>
</dbReference>
<dbReference type="KEGG" id="mfn:Ga0123462_1379"/>
<dbReference type="GO" id="GO:0004525">
    <property type="term" value="F:ribonuclease III activity"/>
    <property type="evidence" value="ECO:0007669"/>
    <property type="project" value="UniProtKB-UniRule"/>
</dbReference>
<dbReference type="SMART" id="SM00358">
    <property type="entry name" value="DSRM"/>
    <property type="match status" value="1"/>
</dbReference>
<keyword evidence="4 9" id="KW-0507">mRNA processing</keyword>
<evidence type="ECO:0000256" key="5">
    <source>
        <dbReference type="ARBA" id="ARBA00022722"/>
    </source>
</evidence>
<dbReference type="GO" id="GO:0006364">
    <property type="term" value="P:rRNA processing"/>
    <property type="evidence" value="ECO:0007669"/>
    <property type="project" value="UniProtKB-UniRule"/>
</dbReference>
<comment type="similarity">
    <text evidence="2">Belongs to the ribonuclease III family.</text>
</comment>
<evidence type="ECO:0000256" key="6">
    <source>
        <dbReference type="ARBA" id="ARBA00022759"/>
    </source>
</evidence>
<reference evidence="12 13" key="1">
    <citation type="submission" date="2016-12" db="EMBL/GenBank/DDBJ databases">
        <title>Isolation and genomic insights into novel planktonic Zetaproteobacteria from stratified waters of the Chesapeake Bay.</title>
        <authorList>
            <person name="McAllister S.M."/>
            <person name="Kato S."/>
            <person name="Chan C.S."/>
            <person name="Chiu B.K."/>
            <person name="Field E.K."/>
        </authorList>
    </citation>
    <scope>NUCLEOTIDE SEQUENCE [LARGE SCALE GENOMIC DNA]</scope>
    <source>
        <strain evidence="12 13">CP-8</strain>
    </source>
</reference>
<evidence type="ECO:0000259" key="11">
    <source>
        <dbReference type="PROSITE" id="PS50142"/>
    </source>
</evidence>
<keyword evidence="5 9" id="KW-0540">Nuclease</keyword>
<dbReference type="GO" id="GO:0046872">
    <property type="term" value="F:metal ion binding"/>
    <property type="evidence" value="ECO:0007669"/>
    <property type="project" value="UniProtKB-KW"/>
</dbReference>
<dbReference type="PROSITE" id="PS00517">
    <property type="entry name" value="RNASE_3_1"/>
    <property type="match status" value="1"/>
</dbReference>